<dbReference type="KEGG" id="hro:HELRODRAFT_167174"/>
<keyword evidence="4" id="KW-1185">Reference proteome</keyword>
<accession>T1EZ35</accession>
<dbReference type="AlphaFoldDB" id="T1EZ35"/>
<dbReference type="RefSeq" id="XP_009010937.1">
    <property type="nucleotide sequence ID" value="XM_009012689.1"/>
</dbReference>
<protein>
    <submittedName>
        <fullName evidence="2 3">Uncharacterized protein</fullName>
    </submittedName>
</protein>
<dbReference type="EMBL" id="KB095858">
    <property type="protein sequence ID" value="ESO10668.1"/>
    <property type="molecule type" value="Genomic_DNA"/>
</dbReference>
<feature type="compositionally biased region" description="Basic residues" evidence="1">
    <location>
        <begin position="220"/>
        <end position="229"/>
    </location>
</feature>
<sequence>MNLQHSNISNETITMDAKAYAARNRQGSDWFGHNPESAGTMVPHHQQQNHNNVEQENVGEAPLTSRTQMIKPVCNSNQWFRHEGGGDSVTDAPKRVEPEQEQPQACQKATTLVQEQVEVVSEKMEMPSQSTCGSLCFGSSKAEEPKVRSHTREAEANFTRDKTGSDWFSHDEQGGARPTSSMSGSRIGSLEGSQNASRMRGESENWFSHDPNAPPQPLHSSKHIPTCKR</sequence>
<feature type="region of interest" description="Disordered" evidence="1">
    <location>
        <begin position="122"/>
        <end position="229"/>
    </location>
</feature>
<organism evidence="3 4">
    <name type="scientific">Helobdella robusta</name>
    <name type="common">Californian leech</name>
    <dbReference type="NCBI Taxonomy" id="6412"/>
    <lineage>
        <taxon>Eukaryota</taxon>
        <taxon>Metazoa</taxon>
        <taxon>Spiralia</taxon>
        <taxon>Lophotrochozoa</taxon>
        <taxon>Annelida</taxon>
        <taxon>Clitellata</taxon>
        <taxon>Hirudinea</taxon>
        <taxon>Rhynchobdellida</taxon>
        <taxon>Glossiphoniidae</taxon>
        <taxon>Helobdella</taxon>
    </lineage>
</organism>
<reference evidence="3" key="3">
    <citation type="submission" date="2015-06" db="UniProtKB">
        <authorList>
            <consortium name="EnsemblMetazoa"/>
        </authorList>
    </citation>
    <scope>IDENTIFICATION</scope>
</reference>
<dbReference type="CTD" id="20201835"/>
<reference evidence="2 4" key="2">
    <citation type="journal article" date="2013" name="Nature">
        <title>Insights into bilaterian evolution from three spiralian genomes.</title>
        <authorList>
            <person name="Simakov O."/>
            <person name="Marletaz F."/>
            <person name="Cho S.J."/>
            <person name="Edsinger-Gonzales E."/>
            <person name="Havlak P."/>
            <person name="Hellsten U."/>
            <person name="Kuo D.H."/>
            <person name="Larsson T."/>
            <person name="Lv J."/>
            <person name="Arendt D."/>
            <person name="Savage R."/>
            <person name="Osoegawa K."/>
            <person name="de Jong P."/>
            <person name="Grimwood J."/>
            <person name="Chapman J.A."/>
            <person name="Shapiro H."/>
            <person name="Aerts A."/>
            <person name="Otillar R.P."/>
            <person name="Terry A.Y."/>
            <person name="Boore J.L."/>
            <person name="Grigoriev I.V."/>
            <person name="Lindberg D.R."/>
            <person name="Seaver E.C."/>
            <person name="Weisblat D.A."/>
            <person name="Putnam N.H."/>
            <person name="Rokhsar D.S."/>
        </authorList>
    </citation>
    <scope>NUCLEOTIDE SEQUENCE</scope>
</reference>
<dbReference type="EMBL" id="AMQM01002700">
    <property type="status" value="NOT_ANNOTATED_CDS"/>
    <property type="molecule type" value="Genomic_DNA"/>
</dbReference>
<reference evidence="4" key="1">
    <citation type="submission" date="2012-12" db="EMBL/GenBank/DDBJ databases">
        <authorList>
            <person name="Hellsten U."/>
            <person name="Grimwood J."/>
            <person name="Chapman J.A."/>
            <person name="Shapiro H."/>
            <person name="Aerts A."/>
            <person name="Otillar R.P."/>
            <person name="Terry A.Y."/>
            <person name="Boore J.L."/>
            <person name="Simakov O."/>
            <person name="Marletaz F."/>
            <person name="Cho S.-J."/>
            <person name="Edsinger-Gonzales E."/>
            <person name="Havlak P."/>
            <person name="Kuo D.-H."/>
            <person name="Larsson T."/>
            <person name="Lv J."/>
            <person name="Arendt D."/>
            <person name="Savage R."/>
            <person name="Osoegawa K."/>
            <person name="de Jong P."/>
            <person name="Lindberg D.R."/>
            <person name="Seaver E.C."/>
            <person name="Weisblat D.A."/>
            <person name="Putnam N.H."/>
            <person name="Grigoriev I.V."/>
            <person name="Rokhsar D.S."/>
        </authorList>
    </citation>
    <scope>NUCLEOTIDE SEQUENCE</scope>
</reference>
<dbReference type="EnsemblMetazoa" id="HelroT167174">
    <property type="protein sequence ID" value="HelroP167174"/>
    <property type="gene ID" value="HelroG167174"/>
</dbReference>
<evidence type="ECO:0000313" key="3">
    <source>
        <dbReference type="EnsemblMetazoa" id="HelroP167174"/>
    </source>
</evidence>
<evidence type="ECO:0000313" key="4">
    <source>
        <dbReference type="Proteomes" id="UP000015101"/>
    </source>
</evidence>
<feature type="compositionally biased region" description="Basic and acidic residues" evidence="1">
    <location>
        <begin position="141"/>
        <end position="174"/>
    </location>
</feature>
<feature type="compositionally biased region" description="Polar residues" evidence="1">
    <location>
        <begin position="178"/>
        <end position="197"/>
    </location>
</feature>
<dbReference type="InParanoid" id="T1EZ35"/>
<dbReference type="GeneID" id="20201835"/>
<proteinExistence type="predicted"/>
<name>T1EZ35_HELRO</name>
<dbReference type="HOGENOM" id="CLU_1210932_0_0_1"/>
<evidence type="ECO:0000313" key="2">
    <source>
        <dbReference type="EMBL" id="ESO10668.1"/>
    </source>
</evidence>
<dbReference type="Proteomes" id="UP000015101">
    <property type="component" value="Unassembled WGS sequence"/>
</dbReference>
<evidence type="ECO:0000256" key="1">
    <source>
        <dbReference type="SAM" id="MobiDB-lite"/>
    </source>
</evidence>
<gene>
    <name evidence="3" type="primary">20201835</name>
    <name evidence="2" type="ORF">HELRODRAFT_167174</name>
</gene>